<evidence type="ECO:0000313" key="1">
    <source>
        <dbReference type="EMBL" id="MDT0323920.1"/>
    </source>
</evidence>
<dbReference type="EMBL" id="JAVREM010000354">
    <property type="protein sequence ID" value="MDT0323920.1"/>
    <property type="molecule type" value="Genomic_DNA"/>
</dbReference>
<gene>
    <name evidence="1" type="ORF">RNC47_37065</name>
</gene>
<accession>A0ABU2M238</accession>
<sequence length="63" mass="7052">WESGDEDITATVYTIDGPERVKAPLAELPLVVVPDRREVKIAKLESRIAELEARYGEKVSKLT</sequence>
<feature type="non-terminal residue" evidence="1">
    <location>
        <position position="1"/>
    </location>
</feature>
<keyword evidence="2" id="KW-1185">Reference proteome</keyword>
<protein>
    <recommendedName>
        <fullName evidence="3">Valyl-tRNA synthetase tRNA-binding arm domain-containing protein</fullName>
    </recommendedName>
</protein>
<organism evidence="1 2">
    <name type="scientific">Streptomyces millisiae</name>
    <dbReference type="NCBI Taxonomy" id="3075542"/>
    <lineage>
        <taxon>Bacteria</taxon>
        <taxon>Bacillati</taxon>
        <taxon>Actinomycetota</taxon>
        <taxon>Actinomycetes</taxon>
        <taxon>Kitasatosporales</taxon>
        <taxon>Streptomycetaceae</taxon>
        <taxon>Streptomyces</taxon>
    </lineage>
</organism>
<reference evidence="2" key="1">
    <citation type="submission" date="2023-07" db="EMBL/GenBank/DDBJ databases">
        <title>30 novel species of actinomycetes from the DSMZ collection.</title>
        <authorList>
            <person name="Nouioui I."/>
        </authorList>
    </citation>
    <scope>NUCLEOTIDE SEQUENCE [LARGE SCALE GENOMIC DNA]</scope>
    <source>
        <strain evidence="2">DSM 44918</strain>
    </source>
</reference>
<proteinExistence type="predicted"/>
<evidence type="ECO:0000313" key="2">
    <source>
        <dbReference type="Proteomes" id="UP001183420"/>
    </source>
</evidence>
<name>A0ABU2M238_9ACTN</name>
<dbReference type="RefSeq" id="WP_311605267.1">
    <property type="nucleotide sequence ID" value="NZ_JAVREM010000354.1"/>
</dbReference>
<dbReference type="Proteomes" id="UP001183420">
    <property type="component" value="Unassembled WGS sequence"/>
</dbReference>
<comment type="caution">
    <text evidence="1">The sequence shown here is derived from an EMBL/GenBank/DDBJ whole genome shotgun (WGS) entry which is preliminary data.</text>
</comment>
<evidence type="ECO:0008006" key="3">
    <source>
        <dbReference type="Google" id="ProtNLM"/>
    </source>
</evidence>